<keyword evidence="2 3" id="KW-0802">TPR repeat</keyword>
<organism evidence="4 5">
    <name type="scientific">Treponema lecithinolyticum ATCC 700332</name>
    <dbReference type="NCBI Taxonomy" id="1321815"/>
    <lineage>
        <taxon>Bacteria</taxon>
        <taxon>Pseudomonadati</taxon>
        <taxon>Spirochaetota</taxon>
        <taxon>Spirochaetia</taxon>
        <taxon>Spirochaetales</taxon>
        <taxon>Treponemataceae</taxon>
        <taxon>Treponema</taxon>
    </lineage>
</organism>
<dbReference type="Pfam" id="PF13414">
    <property type="entry name" value="TPR_11"/>
    <property type="match status" value="1"/>
</dbReference>
<evidence type="ECO:0000256" key="1">
    <source>
        <dbReference type="ARBA" id="ARBA00022737"/>
    </source>
</evidence>
<dbReference type="RefSeq" id="WP_021686769.1">
    <property type="nucleotide sequence ID" value="NZ_KI260561.1"/>
</dbReference>
<keyword evidence="1" id="KW-0677">Repeat</keyword>
<dbReference type="PROSITE" id="PS50293">
    <property type="entry name" value="TPR_REGION"/>
    <property type="match status" value="1"/>
</dbReference>
<dbReference type="InterPro" id="IPR019734">
    <property type="entry name" value="TPR_rpt"/>
</dbReference>
<evidence type="ECO:0000313" key="5">
    <source>
        <dbReference type="Proteomes" id="UP000016649"/>
    </source>
</evidence>
<keyword evidence="5" id="KW-1185">Reference proteome</keyword>
<name>A0ABN0P1N4_TRELE</name>
<dbReference type="PANTHER" id="PTHR44943:SF8">
    <property type="entry name" value="TPR REPEAT-CONTAINING PROTEIN MJ0263"/>
    <property type="match status" value="1"/>
</dbReference>
<dbReference type="EMBL" id="AWVH01000005">
    <property type="protein sequence ID" value="ERJ94396.1"/>
    <property type="molecule type" value="Genomic_DNA"/>
</dbReference>
<evidence type="ECO:0000313" key="4">
    <source>
        <dbReference type="EMBL" id="ERJ94396.1"/>
    </source>
</evidence>
<dbReference type="PROSITE" id="PS50005">
    <property type="entry name" value="TPR"/>
    <property type="match status" value="2"/>
</dbReference>
<dbReference type="Proteomes" id="UP000016649">
    <property type="component" value="Unassembled WGS sequence"/>
</dbReference>
<dbReference type="Pfam" id="PF00515">
    <property type="entry name" value="TPR_1"/>
    <property type="match status" value="1"/>
</dbReference>
<dbReference type="InterPro" id="IPR011990">
    <property type="entry name" value="TPR-like_helical_dom_sf"/>
</dbReference>
<dbReference type="SUPFAM" id="SSF48452">
    <property type="entry name" value="TPR-like"/>
    <property type="match status" value="1"/>
</dbReference>
<dbReference type="PANTHER" id="PTHR44943">
    <property type="entry name" value="CELLULOSE SYNTHASE OPERON PROTEIN C"/>
    <property type="match status" value="1"/>
</dbReference>
<evidence type="ECO:0000256" key="2">
    <source>
        <dbReference type="ARBA" id="ARBA00022803"/>
    </source>
</evidence>
<reference evidence="4 5" key="1">
    <citation type="submission" date="2013-08" db="EMBL/GenBank/DDBJ databases">
        <authorList>
            <person name="Weinstock G."/>
            <person name="Sodergren E."/>
            <person name="Wylie T."/>
            <person name="Fulton L."/>
            <person name="Fulton R."/>
            <person name="Fronick C."/>
            <person name="O'Laughlin M."/>
            <person name="Godfrey J."/>
            <person name="Miner T."/>
            <person name="Herter B."/>
            <person name="Appelbaum E."/>
            <person name="Cordes M."/>
            <person name="Lek S."/>
            <person name="Wollam A."/>
            <person name="Pepin K.H."/>
            <person name="Palsikar V.B."/>
            <person name="Mitreva M."/>
            <person name="Wilson R.K."/>
        </authorList>
    </citation>
    <scope>NUCLEOTIDE SEQUENCE [LARGE SCALE GENOMIC DNA]</scope>
    <source>
        <strain evidence="4 5">ATCC 700332</strain>
    </source>
</reference>
<accession>A0ABN0P1N4</accession>
<feature type="repeat" description="TPR" evidence="3">
    <location>
        <begin position="107"/>
        <end position="140"/>
    </location>
</feature>
<gene>
    <name evidence="4" type="ORF">HMPREF9193_00368</name>
</gene>
<dbReference type="SMART" id="SM00028">
    <property type="entry name" value="TPR"/>
    <property type="match status" value="4"/>
</dbReference>
<sequence>MTENPDVLNTQAIDLAAKGDYDEAIACFKRAIYMENSNHLLWYNLGITYRDSGNLNAAKQALLTAYALDDTDQELLESLTLVCFALDETDDAFEYCSESLELNGENARSWNNLGVLYFSRSEYQKAEEAFEQALSIYPHYYDALYNLRDTYAELGNKTGEAECTRLLSDMRSSGSVMHA</sequence>
<proteinExistence type="predicted"/>
<protein>
    <submittedName>
        <fullName evidence="4">Tetratricopeptide repeat protein</fullName>
    </submittedName>
</protein>
<dbReference type="InterPro" id="IPR051685">
    <property type="entry name" value="Ycf3/AcsC/BcsC/TPR_MFPF"/>
</dbReference>
<dbReference type="Gene3D" id="1.25.40.10">
    <property type="entry name" value="Tetratricopeptide repeat domain"/>
    <property type="match status" value="1"/>
</dbReference>
<evidence type="ECO:0000256" key="3">
    <source>
        <dbReference type="PROSITE-ProRule" id="PRU00339"/>
    </source>
</evidence>
<comment type="caution">
    <text evidence="4">The sequence shown here is derived from an EMBL/GenBank/DDBJ whole genome shotgun (WGS) entry which is preliminary data.</text>
</comment>
<feature type="repeat" description="TPR" evidence="3">
    <location>
        <begin position="5"/>
        <end position="38"/>
    </location>
</feature>